<evidence type="ECO:0000313" key="3">
    <source>
        <dbReference type="Proteomes" id="UP000007718"/>
    </source>
</evidence>
<feature type="region of interest" description="Disordered" evidence="1">
    <location>
        <begin position="1"/>
        <end position="22"/>
    </location>
</feature>
<keyword evidence="3" id="KW-1185">Reference proteome</keyword>
<dbReference type="Proteomes" id="UP000007718">
    <property type="component" value="Plasmid pDEIPR01"/>
</dbReference>
<keyword evidence="2" id="KW-0614">Plasmid</keyword>
<dbReference type="EMBL" id="CP002537">
    <property type="protein sequence ID" value="ADY27196.1"/>
    <property type="molecule type" value="Genomic_DNA"/>
</dbReference>
<evidence type="ECO:0000313" key="2">
    <source>
        <dbReference type="EMBL" id="ADY27196.1"/>
    </source>
</evidence>
<accession>F0RPZ4</accession>
<feature type="compositionally biased region" description="Low complexity" evidence="1">
    <location>
        <begin position="9"/>
        <end position="19"/>
    </location>
</feature>
<organism evidence="2 3">
    <name type="scientific">Deinococcus proteolyticus (strain ATCC 35074 / DSM 20540 / JCM 6276 / NBRC 101906 / NCIMB 13154 / VKM Ac-1939 / CCM 2703 / MRP)</name>
    <dbReference type="NCBI Taxonomy" id="693977"/>
    <lineage>
        <taxon>Bacteria</taxon>
        <taxon>Thermotogati</taxon>
        <taxon>Deinococcota</taxon>
        <taxon>Deinococci</taxon>
        <taxon>Deinococcales</taxon>
        <taxon>Deinococcaceae</taxon>
        <taxon>Deinococcus</taxon>
    </lineage>
</organism>
<dbReference type="AlphaFoldDB" id="F0RPZ4"/>
<gene>
    <name evidence="2" type="ordered locus">Deipr_2065</name>
</gene>
<sequence length="298" mass="31828">MKPQDMSASSQGTSSQGTSPQRAAPWQGVLYSALPALLVCGGLGTLLWQGLPPAPELQPAATPGGCAAGKPVAFTVGYPDDGGTATLREDGFHLLGSSWLRAQVCGPGTLTIEGDGDQAGDEPPRLEISLNGTKLASEAFAQTRTVQVTVPAAGELTLAYLNDYYLSEYRIVVLEQLELESQSCAAPLTVEPGSQNIWDAELATASLVYDTPLVFNVCGDGNLDMKVWGKEAGGEWPTVRFEQGSQLLRELQPSTERQTLSLPVRAGPLTVRLVNPYVVQKEDRNLYLRRVEFAPEGP</sequence>
<name>F0RPZ4_DEIPM</name>
<reference evidence="2 3" key="1">
    <citation type="submission" date="2011-02" db="EMBL/GenBank/DDBJ databases">
        <title>The complete sequence of plasmid1 of Deinococcus proteolyticus DSM 20540.</title>
        <authorList>
            <consortium name="US DOE Joint Genome Institute (JGI-PGF)"/>
            <person name="Lucas S."/>
            <person name="Copeland A."/>
            <person name="Lapidus A."/>
            <person name="Bruce D."/>
            <person name="Goodwin L."/>
            <person name="Pitluck S."/>
            <person name="Kyrpides N."/>
            <person name="Mavromatis K."/>
            <person name="Pagani I."/>
            <person name="Ivanova N."/>
            <person name="Ovchinnikova G."/>
            <person name="Zeytun A."/>
            <person name="Detter J.C."/>
            <person name="Han C."/>
            <person name="Land M."/>
            <person name="Hauser L."/>
            <person name="Markowitz V."/>
            <person name="Cheng J.-F."/>
            <person name="Hugenholtz P."/>
            <person name="Woyke T."/>
            <person name="Wu D."/>
            <person name="Pukall R."/>
            <person name="Steenblock K."/>
            <person name="Brambilla E."/>
            <person name="Klenk H.-P."/>
            <person name="Eisen J.A."/>
        </authorList>
    </citation>
    <scope>NUCLEOTIDE SEQUENCE [LARGE SCALE GENOMIC DNA]</scope>
    <source>
        <strain evidence="3">ATCC 35074 / DSM 20540 / JCM 6276 / NBRC 101906 / NCIMB 13154 / VKM Ac-1939 / CCM 2703 / MRP</strain>
        <plasmid evidence="3">Plasmid pDEIPR01</plasmid>
    </source>
</reference>
<geneLocation type="plasmid" evidence="2 3">
    <name>pDEIPR01</name>
</geneLocation>
<dbReference type="HOGENOM" id="CLU_088172_0_0_0"/>
<proteinExistence type="predicted"/>
<protein>
    <submittedName>
        <fullName evidence="2">Uncharacterized protein</fullName>
    </submittedName>
</protein>
<evidence type="ECO:0000256" key="1">
    <source>
        <dbReference type="SAM" id="MobiDB-lite"/>
    </source>
</evidence>
<dbReference type="KEGG" id="dpt:Deipr_2065"/>